<dbReference type="AlphaFoldDB" id="A0A426DRV9"/>
<evidence type="ECO:0000313" key="2">
    <source>
        <dbReference type="Proteomes" id="UP000274920"/>
    </source>
</evidence>
<reference evidence="1" key="1">
    <citation type="submission" date="2018-10" db="EMBL/GenBank/DDBJ databases">
        <title>Schaedlerella arabinophila gen. nov. sp. nov., isolated from the mouse intestinal tract and comparative analysis with the genome of the closely related altered Schaedler flora strain ASF502.</title>
        <authorList>
            <person name="Miyake S."/>
            <person name="Soh M."/>
            <person name="Seedorf H."/>
        </authorList>
    </citation>
    <scope>NUCLEOTIDE SEQUENCE [LARGE SCALE GENOMIC DNA]</scope>
    <source>
        <strain evidence="1">DSM 106076</strain>
    </source>
</reference>
<name>A0A426DRV9_9FIRM</name>
<evidence type="ECO:0008006" key="3">
    <source>
        <dbReference type="Google" id="ProtNLM"/>
    </source>
</evidence>
<dbReference type="Pfam" id="PF13177">
    <property type="entry name" value="DNA_pol3_delta2"/>
    <property type="match status" value="1"/>
</dbReference>
<gene>
    <name evidence="1" type="ORF">EBB54_00120</name>
</gene>
<evidence type="ECO:0000313" key="1">
    <source>
        <dbReference type="EMBL" id="RRK36908.1"/>
    </source>
</evidence>
<accession>A0A426DRV9</accession>
<dbReference type="RefSeq" id="WP_125125851.1">
    <property type="nucleotide sequence ID" value="NZ_RHJS01000001.1"/>
</dbReference>
<dbReference type="InterPro" id="IPR050238">
    <property type="entry name" value="DNA_Rep/Repair_Clamp_Loader"/>
</dbReference>
<dbReference type="Proteomes" id="UP000274920">
    <property type="component" value="Unassembled WGS sequence"/>
</dbReference>
<dbReference type="Gene3D" id="3.40.50.300">
    <property type="entry name" value="P-loop containing nucleotide triphosphate hydrolases"/>
    <property type="match status" value="1"/>
</dbReference>
<sequence length="303" mass="35349">MEQLTNINQDTLKDLDNYLSLPNPPGLILQGVPGLGKKQAAKYAAGSLLNCSAEDLQLNPDYYETATADPLKVEDIELLVEKSRRCSIWGRKIFLINQAHTITRRAQNRLLKLLEDRAKTNILILISEENCLLDTIKSRCYLVSFHPLNEKDMKQYLTGCNIRNEYLDFVCYLTENAPFSFSSRKKEVEEYILCYQQICKITMREDLLFILHTIKEKSDSDFYSIHAGNPKWNIRLLLYPFYKYTLNRCAGCRAKNHFPDAFYSRKQAMKILLHGMEHLSMSHMSYTKNDYFNLIRFIIEVNE</sequence>
<proteinExistence type="predicted"/>
<organism evidence="1 2">
    <name type="scientific">Schaedlerella arabinosiphila</name>
    <dbReference type="NCBI Taxonomy" id="2044587"/>
    <lineage>
        <taxon>Bacteria</taxon>
        <taxon>Bacillati</taxon>
        <taxon>Bacillota</taxon>
        <taxon>Clostridia</taxon>
        <taxon>Lachnospirales</taxon>
        <taxon>Lachnospiraceae</taxon>
        <taxon>Schaedlerella</taxon>
    </lineage>
</organism>
<dbReference type="GO" id="GO:0006261">
    <property type="term" value="P:DNA-templated DNA replication"/>
    <property type="evidence" value="ECO:0007669"/>
    <property type="project" value="TreeGrafter"/>
</dbReference>
<dbReference type="PANTHER" id="PTHR11669">
    <property type="entry name" value="REPLICATION FACTOR C / DNA POLYMERASE III GAMMA-TAU SUBUNIT"/>
    <property type="match status" value="1"/>
</dbReference>
<comment type="caution">
    <text evidence="1">The sequence shown here is derived from an EMBL/GenBank/DDBJ whole genome shotgun (WGS) entry which is preliminary data.</text>
</comment>
<dbReference type="PANTHER" id="PTHR11669:SF8">
    <property type="entry name" value="DNA POLYMERASE III SUBUNIT DELTA"/>
    <property type="match status" value="1"/>
</dbReference>
<keyword evidence="2" id="KW-1185">Reference proteome</keyword>
<dbReference type="InterPro" id="IPR027417">
    <property type="entry name" value="P-loop_NTPase"/>
</dbReference>
<dbReference type="EMBL" id="RHJS01000001">
    <property type="protein sequence ID" value="RRK36908.1"/>
    <property type="molecule type" value="Genomic_DNA"/>
</dbReference>
<protein>
    <recommendedName>
        <fullName evidence="3">AAA family ATPase</fullName>
    </recommendedName>
</protein>
<dbReference type="SUPFAM" id="SSF52540">
    <property type="entry name" value="P-loop containing nucleoside triphosphate hydrolases"/>
    <property type="match status" value="1"/>
</dbReference>